<evidence type="ECO:0000256" key="1">
    <source>
        <dbReference type="ARBA" id="ARBA00004283"/>
    </source>
</evidence>
<dbReference type="InterPro" id="IPR031160">
    <property type="entry name" value="F_BAR_dom"/>
</dbReference>
<dbReference type="CDD" id="cd07648">
    <property type="entry name" value="F-BAR_FCHO"/>
    <property type="match status" value="1"/>
</dbReference>
<dbReference type="InterPro" id="IPR028565">
    <property type="entry name" value="MHD"/>
</dbReference>
<keyword evidence="5 8" id="KW-0175">Coiled coil</keyword>
<dbReference type="Pfam" id="PF22699">
    <property type="entry name" value="GMIP-like_FCH"/>
    <property type="match status" value="1"/>
</dbReference>
<evidence type="ECO:0000313" key="13">
    <source>
        <dbReference type="EMBL" id="KAI8045807.1"/>
    </source>
</evidence>
<protein>
    <recommendedName>
        <fullName evidence="15">F-BAR domain only protein 2</fullName>
    </recommendedName>
</protein>
<keyword evidence="14" id="KW-1185">Reference proteome</keyword>
<evidence type="ECO:0000256" key="8">
    <source>
        <dbReference type="PROSITE-ProRule" id="PRU01077"/>
    </source>
</evidence>
<comment type="similarity">
    <text evidence="2">Belongs to the FCHO family.</text>
</comment>
<evidence type="ECO:0000256" key="6">
    <source>
        <dbReference type="ARBA" id="ARBA00023136"/>
    </source>
</evidence>
<feature type="compositionally biased region" description="Polar residues" evidence="10">
    <location>
        <begin position="711"/>
        <end position="721"/>
    </location>
</feature>
<feature type="compositionally biased region" description="Gly residues" evidence="10">
    <location>
        <begin position="400"/>
        <end position="409"/>
    </location>
</feature>
<keyword evidence="4" id="KW-0254">Endocytosis</keyword>
<feature type="domain" description="F-BAR" evidence="12">
    <location>
        <begin position="3"/>
        <end position="247"/>
    </location>
</feature>
<dbReference type="GO" id="GO:0030136">
    <property type="term" value="C:clathrin-coated vesicle"/>
    <property type="evidence" value="ECO:0007669"/>
    <property type="project" value="TreeGrafter"/>
</dbReference>
<keyword evidence="3" id="KW-0597">Phosphoprotein</keyword>
<dbReference type="CDD" id="cd09265">
    <property type="entry name" value="AP_Syp1_like_MHD"/>
    <property type="match status" value="1"/>
</dbReference>
<evidence type="ECO:0000256" key="4">
    <source>
        <dbReference type="ARBA" id="ARBA00022583"/>
    </source>
</evidence>
<dbReference type="PROSITE" id="PS51741">
    <property type="entry name" value="F_BAR"/>
    <property type="match status" value="1"/>
</dbReference>
<evidence type="ECO:0000256" key="2">
    <source>
        <dbReference type="ARBA" id="ARBA00011064"/>
    </source>
</evidence>
<dbReference type="PANTHER" id="PTHR23065">
    <property type="entry name" value="PROLINE-SERINE-THREONINE PHOSPHATASE INTERACTING PROTEIN 1"/>
    <property type="match status" value="1"/>
</dbReference>
<feature type="region of interest" description="Disordered" evidence="10">
    <location>
        <begin position="689"/>
        <end position="745"/>
    </location>
</feature>
<keyword evidence="6" id="KW-0472">Membrane</keyword>
<evidence type="ECO:0000313" key="14">
    <source>
        <dbReference type="Proteomes" id="UP001059596"/>
    </source>
</evidence>
<evidence type="ECO:0000256" key="7">
    <source>
        <dbReference type="ARBA" id="ARBA00023176"/>
    </source>
</evidence>
<feature type="domain" description="MHD" evidence="11">
    <location>
        <begin position="862"/>
        <end position="1130"/>
    </location>
</feature>
<dbReference type="GO" id="GO:0005886">
    <property type="term" value="C:plasma membrane"/>
    <property type="evidence" value="ECO:0007669"/>
    <property type="project" value="TreeGrafter"/>
</dbReference>
<dbReference type="InterPro" id="IPR027267">
    <property type="entry name" value="AH/BAR_dom_sf"/>
</dbReference>
<gene>
    <name evidence="13" type="ORF">M5D96_001996</name>
</gene>
<dbReference type="PROSITE" id="PS51072">
    <property type="entry name" value="MHD"/>
    <property type="match status" value="1"/>
</dbReference>
<comment type="subcellular location">
    <subcellularLocation>
        <location evidence="1">Membrane</location>
        <location evidence="1">Clathrin-coated pit</location>
        <topology evidence="1">Peripheral membrane protein</topology>
        <orientation evidence="1">Cytoplasmic side</orientation>
    </subcellularLocation>
</comment>
<dbReference type="Proteomes" id="UP001059596">
    <property type="component" value="Chromosome 3R"/>
</dbReference>
<evidence type="ECO:0000259" key="11">
    <source>
        <dbReference type="PROSITE" id="PS51072"/>
    </source>
</evidence>
<dbReference type="Pfam" id="PF10291">
    <property type="entry name" value="muHD"/>
    <property type="match status" value="1"/>
</dbReference>
<feature type="region of interest" description="Disordered" evidence="10">
    <location>
        <begin position="351"/>
        <end position="502"/>
    </location>
</feature>
<dbReference type="SMART" id="SM00055">
    <property type="entry name" value="FCH"/>
    <property type="match status" value="1"/>
</dbReference>
<dbReference type="Gene3D" id="1.20.1270.60">
    <property type="entry name" value="Arfaptin homology (AH) domain/BAR domain"/>
    <property type="match status" value="1"/>
</dbReference>
<dbReference type="SUPFAM" id="SSF103657">
    <property type="entry name" value="BAR/IMD domain-like"/>
    <property type="match status" value="1"/>
</dbReference>
<dbReference type="GO" id="GO:0072583">
    <property type="term" value="P:clathrin-dependent endocytosis"/>
    <property type="evidence" value="ECO:0007669"/>
    <property type="project" value="TreeGrafter"/>
</dbReference>
<dbReference type="EMBL" id="JAMKOV010000001">
    <property type="protein sequence ID" value="KAI8045807.1"/>
    <property type="molecule type" value="Genomic_DNA"/>
</dbReference>
<dbReference type="InterPro" id="IPR001060">
    <property type="entry name" value="FCH_dom"/>
</dbReference>
<keyword evidence="7" id="KW-0168">Coated pit</keyword>
<evidence type="ECO:0000259" key="12">
    <source>
        <dbReference type="PROSITE" id="PS51741"/>
    </source>
</evidence>
<dbReference type="InterPro" id="IPR018808">
    <property type="entry name" value="Muniscin_C"/>
</dbReference>
<feature type="region of interest" description="Disordered" evidence="10">
    <location>
        <begin position="764"/>
        <end position="802"/>
    </location>
</feature>
<feature type="coiled-coil region" evidence="9">
    <location>
        <begin position="133"/>
        <end position="187"/>
    </location>
</feature>
<evidence type="ECO:0000256" key="3">
    <source>
        <dbReference type="ARBA" id="ARBA00022553"/>
    </source>
</evidence>
<reference evidence="13" key="1">
    <citation type="journal article" date="2023" name="Genome Biol. Evol.">
        <title>Long-read-based Genome Assembly of Drosophila gunungcola Reveals Fewer Chemosensory Genes in Flower-breeding Species.</title>
        <authorList>
            <person name="Negi A."/>
            <person name="Liao B.Y."/>
            <person name="Yeh S.D."/>
        </authorList>
    </citation>
    <scope>NUCLEOTIDE SEQUENCE</scope>
    <source>
        <strain evidence="13">Sukarami</strain>
    </source>
</reference>
<evidence type="ECO:0008006" key="15">
    <source>
        <dbReference type="Google" id="ProtNLM"/>
    </source>
</evidence>
<dbReference type="AlphaFoldDB" id="A0A9P9YZ67"/>
<feature type="region of interest" description="Disordered" evidence="10">
    <location>
        <begin position="1133"/>
        <end position="1156"/>
    </location>
</feature>
<proteinExistence type="inferred from homology"/>
<feature type="compositionally biased region" description="Low complexity" evidence="10">
    <location>
        <begin position="736"/>
        <end position="745"/>
    </location>
</feature>
<dbReference type="GO" id="GO:0005905">
    <property type="term" value="C:clathrin-coated pit"/>
    <property type="evidence" value="ECO:0007669"/>
    <property type="project" value="UniProtKB-SubCell"/>
</dbReference>
<evidence type="ECO:0000256" key="9">
    <source>
        <dbReference type="SAM" id="Coils"/>
    </source>
</evidence>
<feature type="compositionally biased region" description="Low complexity" evidence="10">
    <location>
        <begin position="694"/>
        <end position="710"/>
    </location>
</feature>
<name>A0A9P9YZ67_9MUSC</name>
<comment type="caution">
    <text evidence="13">The sequence shown here is derived from an EMBL/GenBank/DDBJ whole genome shotgun (WGS) entry which is preliminary data.</text>
</comment>
<feature type="compositionally biased region" description="Basic and acidic residues" evidence="10">
    <location>
        <begin position="486"/>
        <end position="496"/>
    </location>
</feature>
<feature type="compositionally biased region" description="Low complexity" evidence="10">
    <location>
        <begin position="1144"/>
        <end position="1156"/>
    </location>
</feature>
<accession>A0A9P9YZ67</accession>
<dbReference type="InterPro" id="IPR054713">
    <property type="entry name" value="GMIP/FCHO2-like_FCH"/>
</dbReference>
<feature type="compositionally biased region" description="Basic residues" evidence="10">
    <location>
        <begin position="471"/>
        <end position="485"/>
    </location>
</feature>
<evidence type="ECO:0000256" key="5">
    <source>
        <dbReference type="ARBA" id="ARBA00023054"/>
    </source>
</evidence>
<feature type="compositionally biased region" description="Polar residues" evidence="10">
    <location>
        <begin position="363"/>
        <end position="382"/>
    </location>
</feature>
<dbReference type="GO" id="GO:0048268">
    <property type="term" value="P:clathrin coat assembly"/>
    <property type="evidence" value="ECO:0007669"/>
    <property type="project" value="TreeGrafter"/>
</dbReference>
<dbReference type="FunFam" id="2.60.40.1170:FF:000005">
    <property type="entry name" value="SH3-containing GRB2-like protein 3-interacting protein 1 isoform X3"/>
    <property type="match status" value="1"/>
</dbReference>
<sequence length="1156" mass="123688">MTVDFNDYFWGEKNNGYDVLYHNMKFGLVASKELSEFLREKSNIEEQNSKMMSKLAHKAGTLNSTFAPVWTILRTSAEKLSTLHLQMVQKLTELVKDVAKYADELHKKHKSVKEEESQTLECVQAIQTSTVAVQKLRDLYASKVQELEKLRKDNGSHKDAEKLESKLKKLQEEYKALLDKHNPIKNEFERRMTQTCKRFQEIEEVHLRQMKEFLSTYLEMLQNNHDMVGQVHSDFKRQFVDMSVDKLLEQFVLNKYTGLEKPEMPELEYVALSSGSRLQQPQVSATASNSNSATSIQAALRAGNAAATASGSVVSMDQRGDALAAISLGSGSAASGSIPYAEDPILGAMGSPRPTSPDMLAGSNATPIQAQPTGGATSTVKSLRSWFLPTAKQQQSTGAGNFGMSGSGSGSTNNNTTITTTTASNNSNNLNTNNTTATTTTTTGTNNLTTNITKNSPNSEDTSNQVSGILRSRRDKTKTKKAKKKKDNEAAEHIQEEGLTSVERANNTLLDYDDHGRSMKTQNSSGSSAGGGLAALSVTSAQGSVDSAGASSMGGSGGAAVASGSLPNAGALTNSASTTAPGASSGTGTGYEVDEEGFSIQPAKEIAWEEGQDKCKSMIWNLSKSTFEEETILAGSFYSDSDTDSDNDKQERRIHVSIKPLKNGQAPMSASVDELRATVENISLSPTGVFSHHSQQLQAARGAQASRQQSPEISNASTPTASVHPYAPLQSPTLSNNNNANNTTNSRYADLGDIFSELGDMSMSAPSSATLGKPPGRQIPTPTSASAGGSIAIPRPPSRRSDMIAIGPAATGTAPGRGRMSPAPVTAMNRAESIGSLEFRTAIGGVGSSRGPSPLTIGISDTIPLAVAFHEIIHAYFRGSDESRCQVKVSGDMMLSFPAGIAGLLANNPNPAKLGFRIKHVQNLENLVPNGKLVQIDRQQSSTVSTMLEFNMGALTALLRRQAENNPAASYFNVDILKYQVRTKPGASSCPFQLVSYWKCESSYTALKVDYKYNNHAMASASPLLNVTLSVPVNGSVRNVQSKPHSAWLGESNRLVWNFTDISQNSQDGGVGTLRARLELNDGPSTPALLATQFNCEGTTLSGIEFELQGSGYRLSLVKRRFVSGKYVCEGDGIRSGATPTPPSVGSTSPYSAKSN</sequence>
<dbReference type="PANTHER" id="PTHR23065:SF15">
    <property type="entry name" value="AT02057P"/>
    <property type="match status" value="1"/>
</dbReference>
<evidence type="ECO:0000256" key="10">
    <source>
        <dbReference type="SAM" id="MobiDB-lite"/>
    </source>
</evidence>
<feature type="compositionally biased region" description="Polar residues" evidence="10">
    <location>
        <begin position="454"/>
        <end position="467"/>
    </location>
</feature>
<feature type="compositionally biased region" description="Low complexity" evidence="10">
    <location>
        <begin position="410"/>
        <end position="453"/>
    </location>
</feature>
<organism evidence="13 14">
    <name type="scientific">Drosophila gunungcola</name>
    <name type="common">fruit fly</name>
    <dbReference type="NCBI Taxonomy" id="103775"/>
    <lineage>
        <taxon>Eukaryota</taxon>
        <taxon>Metazoa</taxon>
        <taxon>Ecdysozoa</taxon>
        <taxon>Arthropoda</taxon>
        <taxon>Hexapoda</taxon>
        <taxon>Insecta</taxon>
        <taxon>Pterygota</taxon>
        <taxon>Neoptera</taxon>
        <taxon>Endopterygota</taxon>
        <taxon>Diptera</taxon>
        <taxon>Brachycera</taxon>
        <taxon>Muscomorpha</taxon>
        <taxon>Ephydroidea</taxon>
        <taxon>Drosophilidae</taxon>
        <taxon>Drosophila</taxon>
        <taxon>Sophophora</taxon>
    </lineage>
</organism>